<comment type="subcellular location">
    <subcellularLocation>
        <location evidence="1">Membrane</location>
    </subcellularLocation>
</comment>
<name>A0ABD1JHH5_9TELE</name>
<keyword evidence="3 8" id="KW-0732">Signal</keyword>
<evidence type="ECO:0000256" key="5">
    <source>
        <dbReference type="ARBA" id="ARBA00023136"/>
    </source>
</evidence>
<comment type="caution">
    <text evidence="9">The sequence shown here is derived from an EMBL/GenBank/DDBJ whole genome shotgun (WGS) entry which is preliminary data.</text>
</comment>
<dbReference type="GO" id="GO:0007155">
    <property type="term" value="P:cell adhesion"/>
    <property type="evidence" value="ECO:0007669"/>
    <property type="project" value="UniProtKB-KW"/>
</dbReference>
<keyword evidence="6" id="KW-0325">Glycoprotein</keyword>
<dbReference type="Proteomes" id="UP001591681">
    <property type="component" value="Unassembled WGS sequence"/>
</dbReference>
<reference evidence="9 10" key="1">
    <citation type="submission" date="2024-09" db="EMBL/GenBank/DDBJ databases">
        <title>A chromosome-level genome assembly of Gray's grenadier anchovy, Coilia grayii.</title>
        <authorList>
            <person name="Fu Z."/>
        </authorList>
    </citation>
    <scope>NUCLEOTIDE SEQUENCE [LARGE SCALE GENOMIC DNA]</scope>
    <source>
        <strain evidence="9">G4</strain>
        <tissue evidence="9">Muscle</tissue>
    </source>
</reference>
<protein>
    <submittedName>
        <fullName evidence="9">Uncharacterized protein</fullName>
    </submittedName>
</protein>
<comment type="similarity">
    <text evidence="2">Belongs to the mesothelin family.</text>
</comment>
<dbReference type="GO" id="GO:0016020">
    <property type="term" value="C:membrane"/>
    <property type="evidence" value="ECO:0007669"/>
    <property type="project" value="UniProtKB-SubCell"/>
</dbReference>
<evidence type="ECO:0000256" key="6">
    <source>
        <dbReference type="ARBA" id="ARBA00023180"/>
    </source>
</evidence>
<evidence type="ECO:0000256" key="1">
    <source>
        <dbReference type="ARBA" id="ARBA00004370"/>
    </source>
</evidence>
<evidence type="ECO:0000256" key="4">
    <source>
        <dbReference type="ARBA" id="ARBA00022889"/>
    </source>
</evidence>
<gene>
    <name evidence="9" type="ORF">ACEWY4_017578</name>
</gene>
<organism evidence="9 10">
    <name type="scientific">Coilia grayii</name>
    <name type="common">Gray's grenadier anchovy</name>
    <dbReference type="NCBI Taxonomy" id="363190"/>
    <lineage>
        <taxon>Eukaryota</taxon>
        <taxon>Metazoa</taxon>
        <taxon>Chordata</taxon>
        <taxon>Craniata</taxon>
        <taxon>Vertebrata</taxon>
        <taxon>Euteleostomi</taxon>
        <taxon>Actinopterygii</taxon>
        <taxon>Neopterygii</taxon>
        <taxon>Teleostei</taxon>
        <taxon>Clupei</taxon>
        <taxon>Clupeiformes</taxon>
        <taxon>Clupeoidei</taxon>
        <taxon>Engraulidae</taxon>
        <taxon>Coilinae</taxon>
        <taxon>Coilia</taxon>
    </lineage>
</organism>
<evidence type="ECO:0000313" key="9">
    <source>
        <dbReference type="EMBL" id="KAL2086519.1"/>
    </source>
</evidence>
<evidence type="ECO:0000256" key="8">
    <source>
        <dbReference type="SAM" id="SignalP"/>
    </source>
</evidence>
<dbReference type="PANTHER" id="PTHR23412:SF6">
    <property type="entry name" value="MESOTHELIN"/>
    <property type="match status" value="1"/>
</dbReference>
<sequence>MRAQYVLLLVYWVSGSGVVWVEAQNNTCGQAPEDCDKVSDSTSQFLQCAGVPSGPLADPQHLHNLLRLVDATLDVYSFMRSALSQGPALELWAGIEVTPQGLVSEADVLKVWLEVKMKPLLSSVSHQFLRCLGNKNLSCEAYQTVVRELSHHFSAMDSSRQKWIYMFFMYPFLSDNRTAGCMHLSNSSEDWLMKNFGSFSVKATMKDLSSLNMVFSGLEVLHLLTPEQRAELLLQPGVAGLDDGALSLVFNSLLQSLMPGRPTPPPTTTDGATMAAPAASYAYNKSLGEYMATVGPYHTTQYYLPPRMDPVREMANGFMTFLKPAGSFARHLIDFTHQHNLTTMRSATLIQSVLNWTLAELAAPYKQKNHIAQNEMTFDPLDVSDWFQHVVVPVLRRYLPQDQTEIPENITAVFHNLFHIQNGLDYKEKEETDVDSDICSVSLDKTSCALTDAVEEVARVMHCAVKTNLSLTEETLMQLVMELSSPLNSLMRQLMNMNFSSPDSPFFGILDKLVPGPLTQENLDDVTFIQLWFQIKLRPLLPSMTPEYLSCLSAKRFSCEAYQALVQALGDHMTDMHEGGPEMVLQNFLIPYLSNPNTSDPGCVGSAENSTDWMEKNMGRFSPLATLVDMYSLNPHFSAMEVMARLSPRQMAELMVAPLPRLPPKAEVVERVFGHLLMDPEERDLPDVLTHLVRLSHNMVMDCESYQIIVEKLYDVLWSVPRMMEPAIWAAIHNLRQPPDCALPVYAECPVIQYNESRVCAGVNSTELQHHLVAGHVPCEYTLTEYACSQLTGFTAQHLTHLLVCKLSSNMTYSTETWKLLLTKTSAVLDEVLIIFSHMVSNMSLTIGGPSVTSILDVLGEIRLDSFDQEGWSNIAFVSALFGESLRPFLPFASGSLLQCVSKKNFTCETYQDVVQEFSQQFDHIPKAHKEFFVDIFIKPFLTKNTTDSACYSNDSVGWLVTNFGRFSILVSLQDLFSLNKLFDPMSALDHLSPLQTAELMVHRFPGLPAQVEVINAVFDHMTSNGQKLPEVLHHLVALSKQVVIPCESYETLFERLYQILPYEPREIEPIIWATIDDLMQTSPRDCLPMDLTCPITPFNDTRVCHGIDSSALQSHLGTGSGMTVCNFSVEQYACAHLGNFSAGELVDLLQCKLSSNMTYSKETWKLLLTKTSAVLDEALGILSNMSVTCSGPAVPLVLDVIREMRLDLREVGVISAWFSGHIRPFLPSASGVFLNCLSGRNLSCASYQHVLYQFSNVFSHMDDGHRQMVSKYFIHPFLSRNSTGACASNNSADWLKKNFGPFSVFTPVPQLLSLNPQFSPLEVLDVLSPGQLTELMVAPLPGLSDKGDVINRVFDFLAAAPEDRKLPEVLQHLVTLSGQPGSIPCSSYRVLFKRMDQLIPVVSVLLEMSITSAKTAFLTTAPPGCVIYSGECNVTPINETDICLSINSTALQHLLDSQQVSRSLCAFSIPQYACAELSALTAEDLVTLFTCKMSEDHPKQTWKLFITKANHILGHALDLFNSMTLTDSPAVSHILDAIGEVSFSSFSTEHVRDVAYVKRWFQTRLRPFLPFVTAPFLSCLATKNFSCHTYQSVVQAMGNDHGKMANSTQIKVYTDFIEVFLSDKADSGCTAGVVNTADWLEKNFGPFSAAASVVDLQRLHGNFSLMEALPRLTLGQLLEASVTPGLLSSPAETTTLLQHVPDPLLASYFTSLAPAAQVISIAAPIRSAMLQQVFDRANLSESSVPDNEVLVWLNDRLAFLLPDLSPTHVGPYFDIIRLRQCGTSQQAVALLNSTLATLPDDTQTLVHSHIIRLLTEPSPLRCYVNGSFYSFLETTFMGFQFPNLTTFLALLPAGRTQQLVNSMPPAHLGSFLRRPGTVDDTTKLCQIFDAYTQTPQFLATVNVPEAIQPSILPCVWPQALASSSAAEADLWFDTGLSRYLRYLNKNLISYSALRNAHCLAFRKFVIVIGNHTYSSSDFTEKDVYSTIHSYLSTGPKPRCYNSSLPQLASTSWFVDYVGIFIQFITLEDFNAFGGASLQPFTTNLANLQLFNQTALPPNVSSFYVELLYQQDPTFNPIHLSLVFRCFAPAVAFANLTLDETMALSAALSDTCGQIDQDVSAALSSNVETISPASISMLGNSSTGLSTGQLSGASPTAIFSSLSVLSTVVGWNHGQASMLVRKLVSSGSFTIGSSNDLQKLGSLISGVPSSTINGISTSEILIASRSQEVVSNVMAAPVIVQQAFVSKIISADTSVGSILANVPSELSTQIPRNYLQSFSQTADVVVKLNQKQWTQSQAVLVFDTVAAGMDNSSEISFQVLQGFTCTRVESLTKAKVKSLIKGCRRRKNLKLTLKQTQLTCMYYYLRDEADATDYSLFPADVLLYYDYSKVTNCESYFTELGYADFNVLSDAYESRKTTLVANAKACLGITGTSISAENVNILGNMVCILDGSYIQNSDPSILENLKGCDDLTDSLVSGMETLLLSGNTTYGVPSAWTEQTLEDLGILPLYFTSNIWNEVPKKVGQKFLKKTFMKQLKNGDVPRRKIGKLKSAFRSAHRSKRAATTECTVGTITQVQIHGDTFPIDYDTTQFDACLSIATLKDNLAAITDKADEESYREIILKKLNQAYPEGISDDVVQMLGPASRGASVDDISKWNVTKIDTLSILMKSSDGEWSNNQTKAIMARYLAARNSIDSSALNAVGGSGLCALDSSVLEGISSNSLRQADALTISSCSLAKKKSLFPIAQAAFISQKITKRATTTVTATQYQLIESYLGGATESFVQTLASSNIGMDISTFLGLDQSVIKTLSVSDVRSLLGSTNVNDLRTYSSNGIIQDWISRQYQSDLNTLNLGLTGGRSTPSATTTTTTVNGNAAATTRTVPTSTTTTTTTKTTTTTTTTTATTKRPTTASGGANVKPIHGLHCLLLAIVASALCLLQ</sequence>
<keyword evidence="4" id="KW-0130">Cell adhesion</keyword>
<evidence type="ECO:0000256" key="2">
    <source>
        <dbReference type="ARBA" id="ARBA00011016"/>
    </source>
</evidence>
<keyword evidence="10" id="KW-1185">Reference proteome</keyword>
<evidence type="ECO:0000256" key="3">
    <source>
        <dbReference type="ARBA" id="ARBA00022729"/>
    </source>
</evidence>
<feature type="region of interest" description="Disordered" evidence="7">
    <location>
        <begin position="2878"/>
        <end position="2910"/>
    </location>
</feature>
<evidence type="ECO:0000313" key="10">
    <source>
        <dbReference type="Proteomes" id="UP001591681"/>
    </source>
</evidence>
<dbReference type="InterPro" id="IPR026664">
    <property type="entry name" value="Stereocilin-rel"/>
</dbReference>
<dbReference type="InterPro" id="IPR010335">
    <property type="entry name" value="Mesothelin"/>
</dbReference>
<dbReference type="PANTHER" id="PTHR23412">
    <property type="entry name" value="STEREOCILIN RELATED"/>
    <property type="match status" value="1"/>
</dbReference>
<evidence type="ECO:0000256" key="7">
    <source>
        <dbReference type="SAM" id="MobiDB-lite"/>
    </source>
</evidence>
<feature type="chain" id="PRO_5044839797" evidence="8">
    <location>
        <begin position="24"/>
        <end position="2937"/>
    </location>
</feature>
<dbReference type="EMBL" id="JBHFQA010000015">
    <property type="protein sequence ID" value="KAL2086519.1"/>
    <property type="molecule type" value="Genomic_DNA"/>
</dbReference>
<keyword evidence="5" id="KW-0472">Membrane</keyword>
<dbReference type="Pfam" id="PF06060">
    <property type="entry name" value="Mesothelin"/>
    <property type="match status" value="1"/>
</dbReference>
<accession>A0ABD1JHH5</accession>
<feature type="signal peptide" evidence="8">
    <location>
        <begin position="1"/>
        <end position="23"/>
    </location>
</feature>
<proteinExistence type="inferred from homology"/>